<protein>
    <submittedName>
        <fullName evidence="9">Protein Asterix</fullName>
    </submittedName>
</protein>
<dbReference type="EMBL" id="UYSG01002060">
    <property type="protein sequence ID" value="VDL56484.1"/>
    <property type="molecule type" value="Genomic_DNA"/>
</dbReference>
<evidence type="ECO:0000256" key="4">
    <source>
        <dbReference type="ARBA" id="ARBA00022989"/>
    </source>
</evidence>
<evidence type="ECO:0000256" key="2">
    <source>
        <dbReference type="ARBA" id="ARBA00009066"/>
    </source>
</evidence>
<dbReference type="STRING" id="6216.A0A0R3SIS7"/>
<dbReference type="GO" id="GO:0044183">
    <property type="term" value="F:protein folding chaperone"/>
    <property type="evidence" value="ECO:0007669"/>
    <property type="project" value="InterPro"/>
</dbReference>
<keyword evidence="3 6" id="KW-0812">Transmembrane</keyword>
<dbReference type="Proteomes" id="UP000274504">
    <property type="component" value="Unassembled WGS sequence"/>
</dbReference>
<dbReference type="PANTHER" id="PTHR13193:SF0">
    <property type="entry name" value="PAT COMPLEX SUBUNIT ASTERIX"/>
    <property type="match status" value="1"/>
</dbReference>
<gene>
    <name evidence="7" type="ORF">HDID_LOCUS4840</name>
</gene>
<sequence length="100" mass="11424">MSSYIKDDPRRSNKIHRYKPPEMIGDAYIELINLFGLIMTIGGLWLHSKFCSWISVFCALLTITNSRSSDDIKQLITMTLFAASVLVMSYYQNPTPLSLM</sequence>
<dbReference type="WBParaSite" id="HDID_0000484201-mRNA-1">
    <property type="protein sequence ID" value="HDID_0000484201-mRNA-1"/>
    <property type="gene ID" value="HDID_0000484201"/>
</dbReference>
<dbReference type="OrthoDB" id="284718at2759"/>
<comment type="similarity">
    <text evidence="2">Belongs to the Asterix family.</text>
</comment>
<comment type="subcellular location">
    <subcellularLocation>
        <location evidence="1">Membrane</location>
    </subcellularLocation>
</comment>
<dbReference type="AlphaFoldDB" id="A0A0R3SIS7"/>
<keyword evidence="4 6" id="KW-1133">Transmembrane helix</keyword>
<dbReference type="PANTHER" id="PTHR13193">
    <property type="entry name" value="CGI-140"/>
    <property type="match status" value="1"/>
</dbReference>
<feature type="transmembrane region" description="Helical" evidence="6">
    <location>
        <begin position="75"/>
        <end position="92"/>
    </location>
</feature>
<accession>A0A0R3SIS7</accession>
<reference evidence="9" key="1">
    <citation type="submission" date="2017-02" db="UniProtKB">
        <authorList>
            <consortium name="WormBaseParasite"/>
        </authorList>
    </citation>
    <scope>IDENTIFICATION</scope>
</reference>
<dbReference type="Pfam" id="PF03669">
    <property type="entry name" value="ASTER"/>
    <property type="match status" value="1"/>
</dbReference>
<dbReference type="GO" id="GO:0005789">
    <property type="term" value="C:endoplasmic reticulum membrane"/>
    <property type="evidence" value="ECO:0007669"/>
    <property type="project" value="InterPro"/>
</dbReference>
<name>A0A0R3SIS7_HYMDI</name>
<evidence type="ECO:0000313" key="7">
    <source>
        <dbReference type="EMBL" id="VDL56484.1"/>
    </source>
</evidence>
<dbReference type="InterPro" id="IPR005351">
    <property type="entry name" value="ASTER"/>
</dbReference>
<evidence type="ECO:0000256" key="3">
    <source>
        <dbReference type="ARBA" id="ARBA00022692"/>
    </source>
</evidence>
<reference evidence="7 8" key="2">
    <citation type="submission" date="2018-11" db="EMBL/GenBank/DDBJ databases">
        <authorList>
            <consortium name="Pathogen Informatics"/>
        </authorList>
    </citation>
    <scope>NUCLEOTIDE SEQUENCE [LARGE SCALE GENOMIC DNA]</scope>
</reference>
<evidence type="ECO:0000256" key="1">
    <source>
        <dbReference type="ARBA" id="ARBA00004370"/>
    </source>
</evidence>
<evidence type="ECO:0000313" key="9">
    <source>
        <dbReference type="WBParaSite" id="HDID_0000484201-mRNA-1"/>
    </source>
</evidence>
<evidence type="ECO:0000256" key="5">
    <source>
        <dbReference type="ARBA" id="ARBA00023136"/>
    </source>
</evidence>
<feature type="transmembrane region" description="Helical" evidence="6">
    <location>
        <begin position="21"/>
        <end position="38"/>
    </location>
</feature>
<dbReference type="GO" id="GO:0045048">
    <property type="term" value="P:protein insertion into ER membrane"/>
    <property type="evidence" value="ECO:0007669"/>
    <property type="project" value="InterPro"/>
</dbReference>
<organism evidence="9">
    <name type="scientific">Hymenolepis diminuta</name>
    <name type="common">Rat tapeworm</name>
    <dbReference type="NCBI Taxonomy" id="6216"/>
    <lineage>
        <taxon>Eukaryota</taxon>
        <taxon>Metazoa</taxon>
        <taxon>Spiralia</taxon>
        <taxon>Lophotrochozoa</taxon>
        <taxon>Platyhelminthes</taxon>
        <taxon>Cestoda</taxon>
        <taxon>Eucestoda</taxon>
        <taxon>Cyclophyllidea</taxon>
        <taxon>Hymenolepididae</taxon>
        <taxon>Hymenolepis</taxon>
    </lineage>
</organism>
<evidence type="ECO:0000313" key="8">
    <source>
        <dbReference type="Proteomes" id="UP000274504"/>
    </source>
</evidence>
<keyword evidence="5 6" id="KW-0472">Membrane</keyword>
<proteinExistence type="inferred from homology"/>
<evidence type="ECO:0000256" key="6">
    <source>
        <dbReference type="SAM" id="Phobius"/>
    </source>
</evidence>